<keyword evidence="1 3" id="KW-0853">WD repeat</keyword>
<dbReference type="InterPro" id="IPR019775">
    <property type="entry name" value="WD40_repeat_CS"/>
</dbReference>
<dbReference type="GO" id="GO:0035091">
    <property type="term" value="F:phosphatidylinositol binding"/>
    <property type="evidence" value="ECO:0007669"/>
    <property type="project" value="InterPro"/>
</dbReference>
<accession>A0AAD5Y5G0</accession>
<keyword evidence="6" id="KW-1185">Reference proteome</keyword>
<feature type="repeat" description="WD" evidence="3">
    <location>
        <begin position="196"/>
        <end position="235"/>
    </location>
</feature>
<dbReference type="PRINTS" id="PR00320">
    <property type="entry name" value="GPROTEINBRPT"/>
</dbReference>
<feature type="domain" description="PX" evidence="4">
    <location>
        <begin position="3"/>
        <end position="113"/>
    </location>
</feature>
<dbReference type="Pfam" id="PF00400">
    <property type="entry name" value="WD40"/>
    <property type="match status" value="2"/>
</dbReference>
<dbReference type="SUPFAM" id="SSF64268">
    <property type="entry name" value="PX domain"/>
    <property type="match status" value="1"/>
</dbReference>
<evidence type="ECO:0000256" key="1">
    <source>
        <dbReference type="ARBA" id="ARBA00022574"/>
    </source>
</evidence>
<dbReference type="Gene3D" id="2.130.10.10">
    <property type="entry name" value="YVTN repeat-like/Quinoprotein amine dehydrogenase"/>
    <property type="match status" value="1"/>
</dbReference>
<dbReference type="InterPro" id="IPR036871">
    <property type="entry name" value="PX_dom_sf"/>
</dbReference>
<dbReference type="AlphaFoldDB" id="A0AAD5Y5G0"/>
<organism evidence="5 6">
    <name type="scientific">Boothiomyces macroporosus</name>
    <dbReference type="NCBI Taxonomy" id="261099"/>
    <lineage>
        <taxon>Eukaryota</taxon>
        <taxon>Fungi</taxon>
        <taxon>Fungi incertae sedis</taxon>
        <taxon>Chytridiomycota</taxon>
        <taxon>Chytridiomycota incertae sedis</taxon>
        <taxon>Chytridiomycetes</taxon>
        <taxon>Rhizophydiales</taxon>
        <taxon>Terramycetaceae</taxon>
        <taxon>Boothiomyces</taxon>
    </lineage>
</organism>
<comment type="caution">
    <text evidence="5">The sequence shown here is derived from an EMBL/GenBank/DDBJ whole genome shotgun (WGS) entry which is preliminary data.</text>
</comment>
<dbReference type="PANTHER" id="PTHR22847:SF745">
    <property type="entry name" value="F-BOX_WD REPEAT-CONTAINING PROTEIN 7"/>
    <property type="match status" value="1"/>
</dbReference>
<gene>
    <name evidence="5" type="ORF">HK103_005051</name>
</gene>
<keyword evidence="2" id="KW-0677">Repeat</keyword>
<dbReference type="PROSITE" id="PS00678">
    <property type="entry name" value="WD_REPEATS_1"/>
    <property type="match status" value="2"/>
</dbReference>
<evidence type="ECO:0000259" key="4">
    <source>
        <dbReference type="PROSITE" id="PS50195"/>
    </source>
</evidence>
<feature type="repeat" description="WD" evidence="3">
    <location>
        <begin position="235"/>
        <end position="274"/>
    </location>
</feature>
<evidence type="ECO:0000256" key="2">
    <source>
        <dbReference type="ARBA" id="ARBA00022737"/>
    </source>
</evidence>
<dbReference type="SMART" id="SM00320">
    <property type="entry name" value="WD40"/>
    <property type="match status" value="6"/>
</dbReference>
<dbReference type="Pfam" id="PF00787">
    <property type="entry name" value="PX"/>
    <property type="match status" value="1"/>
</dbReference>
<dbReference type="Proteomes" id="UP001210925">
    <property type="component" value="Unassembled WGS sequence"/>
</dbReference>
<dbReference type="InterPro" id="IPR001683">
    <property type="entry name" value="PX_dom"/>
</dbReference>
<reference evidence="5" key="1">
    <citation type="submission" date="2020-05" db="EMBL/GenBank/DDBJ databases">
        <title>Phylogenomic resolution of chytrid fungi.</title>
        <authorList>
            <person name="Stajich J.E."/>
            <person name="Amses K."/>
            <person name="Simmons R."/>
            <person name="Seto K."/>
            <person name="Myers J."/>
            <person name="Bonds A."/>
            <person name="Quandt C.A."/>
            <person name="Barry K."/>
            <person name="Liu P."/>
            <person name="Grigoriev I."/>
            <person name="Longcore J.E."/>
            <person name="James T.Y."/>
        </authorList>
    </citation>
    <scope>NUCLEOTIDE SEQUENCE</scope>
    <source>
        <strain evidence="5">PLAUS21</strain>
    </source>
</reference>
<dbReference type="InterPro" id="IPR001680">
    <property type="entry name" value="WD40_rpt"/>
</dbReference>
<dbReference type="PROSITE" id="PS50082">
    <property type="entry name" value="WD_REPEATS_2"/>
    <property type="match status" value="2"/>
</dbReference>
<dbReference type="PANTHER" id="PTHR22847">
    <property type="entry name" value="WD40 REPEAT PROTEIN"/>
    <property type="match status" value="1"/>
</dbReference>
<dbReference type="InterPro" id="IPR015943">
    <property type="entry name" value="WD40/YVTN_repeat-like_dom_sf"/>
</dbReference>
<sequence length="420" mass="48231">MIEPVSAVEINDTIEVSNPSHYTLYVITVFGPLSTWQVSRRFSEFVELHSKLSDIEQPPFPLPPKAVMNFSPDLVNERKLELTKYLEGILYSDDPILRSSNVWSLFLEIPDKEIVFQKHVMKPEKDVDLENTKRRQMELRKVNQNWFQKKYFVSTLIEQDIEFACFQFDSEKLVVGTEDGKIRIYGLGTGICHRMFEGHTDCVSCLQFDDNIIVSGSADKSAIAWDLFNGKILFRVKHLDTITCLQFDENYIITGSKDQTVKVWNVDSGKLLYTLNGHTESITCLQVVNNILVKLILCDLRKKLLQVVKLGFRIASLHFDGENIMLGHPNGFLSVVDTRGKLVKQARLHNNEGIIGVQFDLDRVVTISNSLIKLWSRDNFSFLYEIAETDLSQMQFNDNYLGTCSSKQINVYDFSHYGEE</sequence>
<name>A0AAD5Y5G0_9FUNG</name>
<dbReference type="PROSITE" id="PS50195">
    <property type="entry name" value="PX"/>
    <property type="match status" value="1"/>
</dbReference>
<evidence type="ECO:0000313" key="5">
    <source>
        <dbReference type="EMBL" id="KAJ3256933.1"/>
    </source>
</evidence>
<evidence type="ECO:0000256" key="3">
    <source>
        <dbReference type="PROSITE-ProRule" id="PRU00221"/>
    </source>
</evidence>
<dbReference type="SMART" id="SM00312">
    <property type="entry name" value="PX"/>
    <property type="match status" value="1"/>
</dbReference>
<dbReference type="PROSITE" id="PS50294">
    <property type="entry name" value="WD_REPEATS_REGION"/>
    <property type="match status" value="2"/>
</dbReference>
<dbReference type="Gene3D" id="3.30.1520.10">
    <property type="entry name" value="Phox-like domain"/>
    <property type="match status" value="1"/>
</dbReference>
<dbReference type="SUPFAM" id="SSF50978">
    <property type="entry name" value="WD40 repeat-like"/>
    <property type="match status" value="1"/>
</dbReference>
<dbReference type="EMBL" id="JADGKB010000044">
    <property type="protein sequence ID" value="KAJ3256933.1"/>
    <property type="molecule type" value="Genomic_DNA"/>
</dbReference>
<dbReference type="InterPro" id="IPR036322">
    <property type="entry name" value="WD40_repeat_dom_sf"/>
</dbReference>
<proteinExistence type="predicted"/>
<protein>
    <recommendedName>
        <fullName evidence="4">PX domain-containing protein</fullName>
    </recommendedName>
</protein>
<dbReference type="InterPro" id="IPR020472">
    <property type="entry name" value="WD40_PAC1"/>
</dbReference>
<evidence type="ECO:0000313" key="6">
    <source>
        <dbReference type="Proteomes" id="UP001210925"/>
    </source>
</evidence>